<keyword evidence="2" id="KW-0812">Transmembrane</keyword>
<gene>
    <name evidence="3" type="ORF">QBC46DRAFT_27861</name>
</gene>
<proteinExistence type="predicted"/>
<comment type="caution">
    <text evidence="3">The sequence shown here is derived from an EMBL/GenBank/DDBJ whole genome shotgun (WGS) entry which is preliminary data.</text>
</comment>
<evidence type="ECO:0000256" key="1">
    <source>
        <dbReference type="SAM" id="MobiDB-lite"/>
    </source>
</evidence>
<name>A0AAN6S7T9_9PEZI</name>
<keyword evidence="4" id="KW-1185">Reference proteome</keyword>
<evidence type="ECO:0000313" key="3">
    <source>
        <dbReference type="EMBL" id="KAK3943669.1"/>
    </source>
</evidence>
<dbReference type="Proteomes" id="UP001303473">
    <property type="component" value="Unassembled WGS sequence"/>
</dbReference>
<reference evidence="4" key="1">
    <citation type="journal article" date="2023" name="Mol. Phylogenet. Evol.">
        <title>Genome-scale phylogeny and comparative genomics of the fungal order Sordariales.</title>
        <authorList>
            <person name="Hensen N."/>
            <person name="Bonometti L."/>
            <person name="Westerberg I."/>
            <person name="Brannstrom I.O."/>
            <person name="Guillou S."/>
            <person name="Cros-Aarteil S."/>
            <person name="Calhoun S."/>
            <person name="Haridas S."/>
            <person name="Kuo A."/>
            <person name="Mondo S."/>
            <person name="Pangilinan J."/>
            <person name="Riley R."/>
            <person name="LaButti K."/>
            <person name="Andreopoulos B."/>
            <person name="Lipzen A."/>
            <person name="Chen C."/>
            <person name="Yan M."/>
            <person name="Daum C."/>
            <person name="Ng V."/>
            <person name="Clum A."/>
            <person name="Steindorff A."/>
            <person name="Ohm R.A."/>
            <person name="Martin F."/>
            <person name="Silar P."/>
            <person name="Natvig D.O."/>
            <person name="Lalanne C."/>
            <person name="Gautier V."/>
            <person name="Ament-Velasquez S.L."/>
            <person name="Kruys A."/>
            <person name="Hutchinson M.I."/>
            <person name="Powell A.J."/>
            <person name="Barry K."/>
            <person name="Miller A.N."/>
            <person name="Grigoriev I.V."/>
            <person name="Debuchy R."/>
            <person name="Gladieux P."/>
            <person name="Hiltunen Thoren M."/>
            <person name="Johannesson H."/>
        </authorList>
    </citation>
    <scope>NUCLEOTIDE SEQUENCE [LARGE SCALE GENOMIC DNA]</scope>
    <source>
        <strain evidence="4">CBS 340.73</strain>
    </source>
</reference>
<feature type="compositionally biased region" description="Basic and acidic residues" evidence="1">
    <location>
        <begin position="1"/>
        <end position="19"/>
    </location>
</feature>
<evidence type="ECO:0000256" key="2">
    <source>
        <dbReference type="SAM" id="Phobius"/>
    </source>
</evidence>
<evidence type="ECO:0000313" key="4">
    <source>
        <dbReference type="Proteomes" id="UP001303473"/>
    </source>
</evidence>
<protein>
    <submittedName>
        <fullName evidence="3">Uncharacterized protein</fullName>
    </submittedName>
</protein>
<accession>A0AAN6S7T9</accession>
<keyword evidence="2" id="KW-0472">Membrane</keyword>
<dbReference type="AlphaFoldDB" id="A0AAN6S7T9"/>
<organism evidence="3 4">
    <name type="scientific">Diplogelasinospora grovesii</name>
    <dbReference type="NCBI Taxonomy" id="303347"/>
    <lineage>
        <taxon>Eukaryota</taxon>
        <taxon>Fungi</taxon>
        <taxon>Dikarya</taxon>
        <taxon>Ascomycota</taxon>
        <taxon>Pezizomycotina</taxon>
        <taxon>Sordariomycetes</taxon>
        <taxon>Sordariomycetidae</taxon>
        <taxon>Sordariales</taxon>
        <taxon>Diplogelasinosporaceae</taxon>
        <taxon>Diplogelasinospora</taxon>
    </lineage>
</organism>
<feature type="region of interest" description="Disordered" evidence="1">
    <location>
        <begin position="1"/>
        <end position="23"/>
    </location>
</feature>
<keyword evidence="2" id="KW-1133">Transmembrane helix</keyword>
<feature type="transmembrane region" description="Helical" evidence="2">
    <location>
        <begin position="118"/>
        <end position="143"/>
    </location>
</feature>
<sequence length="240" mass="27279">MASKREPSPRNRQRERALERSSLPVGQGSIGSIFFGKSGTFALFVRNCTVFPSISEPLIFHISKCASCTLVEQLDCLERWAGVKLRKVYTRRHVERGLVKICVSWNLPRLYLVIQQRFCVVVVLSIFTFRFTISFLVLCLFFVSLNKVQHFDSLLDVVELTPSHISHEGKPLLPDSQTVGGGPFHFQIHHHSQSTTSFSRIPTTVGVRTVRPAARSYQILPLSPTVTVRFIYDPYVMTIR</sequence>
<dbReference type="EMBL" id="MU853764">
    <property type="protein sequence ID" value="KAK3943669.1"/>
    <property type="molecule type" value="Genomic_DNA"/>
</dbReference>